<reference evidence="1" key="1">
    <citation type="journal article" date="2015" name="Nature">
        <title>Complex archaea that bridge the gap between prokaryotes and eukaryotes.</title>
        <authorList>
            <person name="Spang A."/>
            <person name="Saw J.H."/>
            <person name="Jorgensen S.L."/>
            <person name="Zaremba-Niedzwiedzka K."/>
            <person name="Martijn J."/>
            <person name="Lind A.E."/>
            <person name="van Eijk R."/>
            <person name="Schleper C."/>
            <person name="Guy L."/>
            <person name="Ettema T.J."/>
        </authorList>
    </citation>
    <scope>NUCLEOTIDE SEQUENCE</scope>
</reference>
<gene>
    <name evidence="1" type="ORF">LCGC14_0175020</name>
</gene>
<dbReference type="EMBL" id="LAZR01000069">
    <property type="protein sequence ID" value="KKN95633.1"/>
    <property type="molecule type" value="Genomic_DNA"/>
</dbReference>
<protein>
    <submittedName>
        <fullName evidence="1">Uncharacterized protein</fullName>
    </submittedName>
</protein>
<sequence length="64" mass="7291">MAEIDKHIRITDEADTILTKIKTKLFEEDRKPISKKIIASYAIEKAFGEDITQDDIIAIKKISS</sequence>
<proteinExistence type="predicted"/>
<evidence type="ECO:0000313" key="1">
    <source>
        <dbReference type="EMBL" id="KKN95633.1"/>
    </source>
</evidence>
<dbReference type="AlphaFoldDB" id="A0A0F9XTM0"/>
<name>A0A0F9XTM0_9ZZZZ</name>
<organism evidence="1">
    <name type="scientific">marine sediment metagenome</name>
    <dbReference type="NCBI Taxonomy" id="412755"/>
    <lineage>
        <taxon>unclassified sequences</taxon>
        <taxon>metagenomes</taxon>
        <taxon>ecological metagenomes</taxon>
    </lineage>
</organism>
<comment type="caution">
    <text evidence="1">The sequence shown here is derived from an EMBL/GenBank/DDBJ whole genome shotgun (WGS) entry which is preliminary data.</text>
</comment>
<accession>A0A0F9XTM0</accession>